<dbReference type="AlphaFoldDB" id="A0A1G7GEG3"/>
<gene>
    <name evidence="1" type="ORF">SAMN04488117_101527</name>
</gene>
<organism evidence="1 2">
    <name type="scientific">Celeribacter baekdonensis</name>
    <dbReference type="NCBI Taxonomy" id="875171"/>
    <lineage>
        <taxon>Bacteria</taxon>
        <taxon>Pseudomonadati</taxon>
        <taxon>Pseudomonadota</taxon>
        <taxon>Alphaproteobacteria</taxon>
        <taxon>Rhodobacterales</taxon>
        <taxon>Roseobacteraceae</taxon>
        <taxon>Celeribacter</taxon>
    </lineage>
</organism>
<evidence type="ECO:0000313" key="1">
    <source>
        <dbReference type="EMBL" id="SDE86514.1"/>
    </source>
</evidence>
<proteinExistence type="predicted"/>
<dbReference type="RefSeq" id="WP_176832810.1">
    <property type="nucleotide sequence ID" value="NZ_FNBL01000001.1"/>
</dbReference>
<name>A0A1G7GEG3_9RHOB</name>
<evidence type="ECO:0000313" key="2">
    <source>
        <dbReference type="Proteomes" id="UP000182284"/>
    </source>
</evidence>
<accession>A0A1G7GEG3</accession>
<evidence type="ECO:0008006" key="3">
    <source>
        <dbReference type="Google" id="ProtNLM"/>
    </source>
</evidence>
<dbReference type="EMBL" id="FNBL01000001">
    <property type="protein sequence ID" value="SDE86514.1"/>
    <property type="molecule type" value="Genomic_DNA"/>
</dbReference>
<reference evidence="1 2" key="1">
    <citation type="submission" date="2016-10" db="EMBL/GenBank/DDBJ databases">
        <authorList>
            <person name="de Groot N.N."/>
        </authorList>
    </citation>
    <scope>NUCLEOTIDE SEQUENCE [LARGE SCALE GENOMIC DNA]</scope>
    <source>
        <strain evidence="1 2">DSM 27375</strain>
    </source>
</reference>
<sequence>MKLLANLKNAAQKRAAYRRTLAELDALPQKVKTDLAMDHGRACDLARQAIYG</sequence>
<protein>
    <recommendedName>
        <fullName evidence="3">DUF1127 domain-containing protein</fullName>
    </recommendedName>
</protein>
<dbReference type="Proteomes" id="UP000182284">
    <property type="component" value="Unassembled WGS sequence"/>
</dbReference>